<reference evidence="1 2" key="1">
    <citation type="submission" date="2015-07" db="EMBL/GenBank/DDBJ databases">
        <title>Lactobacillus korensis/26-25/ whole genome sequencing.</title>
        <authorList>
            <person name="Kim M.K."/>
            <person name="Im W.-T."/>
            <person name="Srinivasan S."/>
            <person name="Lee J.-J."/>
        </authorList>
    </citation>
    <scope>NUCLEOTIDE SEQUENCE [LARGE SCALE GENOMIC DNA]</scope>
    <source>
        <strain evidence="1 2">26-25</strain>
    </source>
</reference>
<gene>
    <name evidence="1" type="ORF">ABN16_01675</name>
</gene>
<sequence>MQPAAEVALHHQPAYSTGDFGDTWSSWLQSEREDWWFPSLKRPHSKRNLWQPQCGNFTLFNGANPYRYWGETGISSFNL</sequence>
<accession>A0AAC8UUE7</accession>
<name>A0AAC8UUE7_9LACO</name>
<dbReference type="Proteomes" id="UP000036000">
    <property type="component" value="Chromosome"/>
</dbReference>
<dbReference type="KEGG" id="lko:ABN16_01675"/>
<evidence type="ECO:0000313" key="1">
    <source>
        <dbReference type="EMBL" id="AKP63832.1"/>
    </source>
</evidence>
<organism evidence="1 2">
    <name type="scientific">Levilactobacillus koreensis</name>
    <dbReference type="NCBI Taxonomy" id="637971"/>
    <lineage>
        <taxon>Bacteria</taxon>
        <taxon>Bacillati</taxon>
        <taxon>Bacillota</taxon>
        <taxon>Bacilli</taxon>
        <taxon>Lactobacillales</taxon>
        <taxon>Lactobacillaceae</taxon>
        <taxon>Levilactobacillus</taxon>
    </lineage>
</organism>
<protein>
    <submittedName>
        <fullName evidence="1">Uncharacterized protein</fullName>
    </submittedName>
</protein>
<evidence type="ECO:0000313" key="2">
    <source>
        <dbReference type="Proteomes" id="UP000036000"/>
    </source>
</evidence>
<proteinExistence type="predicted"/>
<keyword evidence="2" id="KW-1185">Reference proteome</keyword>
<dbReference type="EMBL" id="CP012033">
    <property type="protein sequence ID" value="AKP63832.1"/>
    <property type="molecule type" value="Genomic_DNA"/>
</dbReference>
<dbReference type="AlphaFoldDB" id="A0AAC8UUE7"/>